<evidence type="ECO:0000313" key="1">
    <source>
        <dbReference type="EMBL" id="RRT89636.1"/>
    </source>
</evidence>
<dbReference type="RefSeq" id="WP_038336870.1">
    <property type="nucleotide sequence ID" value="NZ_JAAGKM010000030.1"/>
</dbReference>
<name>A0A427BJU2_9FLAO</name>
<reference evidence="1 2" key="1">
    <citation type="submission" date="2018-10" db="EMBL/GenBank/DDBJ databases">
        <title>Transmission dynamics of multidrug resistant bacteria on intensive care unit surfaces.</title>
        <authorList>
            <person name="D'Souza A.W."/>
            <person name="Potter R.F."/>
            <person name="Wallace M."/>
            <person name="Shupe A."/>
            <person name="Patel S."/>
            <person name="Sun S."/>
            <person name="Gul D."/>
            <person name="Kwon J.H."/>
            <person name="Andleeb S."/>
            <person name="Burnham C.-A.D."/>
            <person name="Dantas G."/>
        </authorList>
    </citation>
    <scope>NUCLEOTIDE SEQUENCE [LARGE SCALE GENOMIC DNA]</scope>
    <source>
        <strain evidence="1 2">WF_348</strain>
    </source>
</reference>
<accession>A0A427BJU2</accession>
<dbReference type="OrthoDB" id="1435377at2"/>
<evidence type="ECO:0000313" key="2">
    <source>
        <dbReference type="Proteomes" id="UP000267844"/>
    </source>
</evidence>
<comment type="caution">
    <text evidence="1">The sequence shown here is derived from an EMBL/GenBank/DDBJ whole genome shotgun (WGS) entry which is preliminary data.</text>
</comment>
<dbReference type="AlphaFoldDB" id="A0A427BJU2"/>
<gene>
    <name evidence="1" type="ORF">EGI89_11625</name>
</gene>
<dbReference type="Proteomes" id="UP000267844">
    <property type="component" value="Unassembled WGS sequence"/>
</dbReference>
<proteinExistence type="predicted"/>
<sequence>MKKLTQVLGVVAIGLVSFSFTTKNEIKVPTTEITNKVVEDAPKVVILDIVDNIAVESGTNIASEFKTKLESLNKENVQVLLWKDLTKGLKDEEKRSIIDSLKPELIMTLNFEKTDDNTNKVAAVVFKQNVAFNETVKVAKELTENLNSTAVKNDGVYQNESNYIQDNAAPSIFLSVKVKNEPTSNAEIVDKLSNFIETAKVEDSTTPVEITSEVVVDSAAATVDSATTTIEAAVQDVKAATKDAKTKVKKSKK</sequence>
<organism evidence="1 2">
    <name type="scientific">Empedobacter falsenii</name>
    <dbReference type="NCBI Taxonomy" id="343874"/>
    <lineage>
        <taxon>Bacteria</taxon>
        <taxon>Pseudomonadati</taxon>
        <taxon>Bacteroidota</taxon>
        <taxon>Flavobacteriia</taxon>
        <taxon>Flavobacteriales</taxon>
        <taxon>Weeksellaceae</taxon>
        <taxon>Empedobacter</taxon>
    </lineage>
</organism>
<protein>
    <submittedName>
        <fullName evidence="1">Uncharacterized protein</fullName>
    </submittedName>
</protein>
<dbReference type="EMBL" id="RHPO01000028">
    <property type="protein sequence ID" value="RRT89636.1"/>
    <property type="molecule type" value="Genomic_DNA"/>
</dbReference>